<evidence type="ECO:0000313" key="10">
    <source>
        <dbReference type="Proteomes" id="UP001431783"/>
    </source>
</evidence>
<dbReference type="Pfam" id="PF22777">
    <property type="entry name" value="VKGC_lumenal_dom"/>
    <property type="match status" value="1"/>
</dbReference>
<evidence type="ECO:0000256" key="6">
    <source>
        <dbReference type="ARBA" id="ARBA00023239"/>
    </source>
</evidence>
<sequence length="535" mass="62929">MVIIFVFVTRFIESVVELDVLRYILWNMVVSNLKMLGKLKYVSFDDIVSYFYQPRDPSSLGIIRFLFGLLMMLDLPEERGGSDILVRYGNPQKCNFPLFDFIKPLSYEWMSILYGVMFLGTLGIMLGYRFRISILMFVIPYWYIFLLDKSFWNNHTYLYGIVATLLIGTSANNYCSLDGLLDKNIMNKPIPYWNYFILKFQFFMLYFLAGLKKSDWEWLEGYAMRDMGNHWVFLPFSIILTSAQIDHLIIHWFGFILDLTIGFWMLIEITRPVAMVFCALFHLMNSRMFSIGMFPYVCLATMPLFCQENWPSRLRNFFTGEELKKSQRKRSSETVYAKIDINWKKRMVLCLLLSHCVIQTVLPFSHSITKGYNNWTKGLYGYSWDMMVHGWDTILVVVKIVDNESGQEHFLDSTAWSKNDRWTKHADMCLQYAQCIEKNLGESKLPSLSKNISVYIDVWCSMNGRIQQRMFDPNYDLLKANWSAFKDVEWLLPLISNTVFLEPKLNKFPNMSILGQISQRSYSLVIFLAYISKII</sequence>
<organism evidence="9 10">
    <name type="scientific">Henosepilachna vigintioctopunctata</name>
    <dbReference type="NCBI Taxonomy" id="420089"/>
    <lineage>
        <taxon>Eukaryota</taxon>
        <taxon>Metazoa</taxon>
        <taxon>Ecdysozoa</taxon>
        <taxon>Arthropoda</taxon>
        <taxon>Hexapoda</taxon>
        <taxon>Insecta</taxon>
        <taxon>Pterygota</taxon>
        <taxon>Neoptera</taxon>
        <taxon>Endopterygota</taxon>
        <taxon>Coleoptera</taxon>
        <taxon>Polyphaga</taxon>
        <taxon>Cucujiformia</taxon>
        <taxon>Coccinelloidea</taxon>
        <taxon>Coccinellidae</taxon>
        <taxon>Epilachninae</taxon>
        <taxon>Epilachnini</taxon>
        <taxon>Henosepilachna</taxon>
    </lineage>
</organism>
<evidence type="ECO:0000259" key="8">
    <source>
        <dbReference type="SMART" id="SM00752"/>
    </source>
</evidence>
<dbReference type="GO" id="GO:0008488">
    <property type="term" value="F:gamma-glutamyl carboxylase activity"/>
    <property type="evidence" value="ECO:0007669"/>
    <property type="project" value="InterPro"/>
</dbReference>
<feature type="transmembrane region" description="Helical" evidence="7">
    <location>
        <begin position="192"/>
        <end position="211"/>
    </location>
</feature>
<dbReference type="InterPro" id="IPR053934">
    <property type="entry name" value="HTTM_dom"/>
</dbReference>
<proteinExistence type="predicted"/>
<dbReference type="InterPro" id="IPR007782">
    <property type="entry name" value="VKG_COase"/>
</dbReference>
<feature type="transmembrane region" description="Helical" evidence="7">
    <location>
        <begin position="261"/>
        <end position="281"/>
    </location>
</feature>
<accession>A0AAW1TJY5</accession>
<dbReference type="EMBL" id="JARQZJ010000003">
    <property type="protein sequence ID" value="KAK9870664.1"/>
    <property type="molecule type" value="Genomic_DNA"/>
</dbReference>
<feature type="transmembrane region" description="Helical" evidence="7">
    <location>
        <begin position="232"/>
        <end position="255"/>
    </location>
</feature>
<dbReference type="PANTHER" id="PTHR12639:SF6">
    <property type="entry name" value="VITAMIN K-DEPENDENT GAMMA-CARBOXYLASE"/>
    <property type="match status" value="1"/>
</dbReference>
<evidence type="ECO:0000256" key="2">
    <source>
        <dbReference type="ARBA" id="ARBA00022692"/>
    </source>
</evidence>
<keyword evidence="6" id="KW-0456">Lyase</keyword>
<feature type="domain" description="HTTM-like" evidence="8">
    <location>
        <begin position="52"/>
        <end position="310"/>
    </location>
</feature>
<dbReference type="SMART" id="SM00752">
    <property type="entry name" value="HTTM"/>
    <property type="match status" value="1"/>
</dbReference>
<dbReference type="AlphaFoldDB" id="A0AAW1TJY5"/>
<keyword evidence="4 7" id="KW-0472">Membrane</keyword>
<dbReference type="Pfam" id="PF05090">
    <property type="entry name" value="HTTM"/>
    <property type="match status" value="1"/>
</dbReference>
<feature type="transmembrane region" description="Helical" evidence="7">
    <location>
        <begin position="156"/>
        <end position="172"/>
    </location>
</feature>
<dbReference type="GO" id="GO:0012505">
    <property type="term" value="C:endomembrane system"/>
    <property type="evidence" value="ECO:0007669"/>
    <property type="project" value="UniProtKB-SubCell"/>
</dbReference>
<protein>
    <recommendedName>
        <fullName evidence="8">HTTM-like domain-containing protein</fullName>
    </recommendedName>
</protein>
<keyword evidence="10" id="KW-1185">Reference proteome</keyword>
<dbReference type="PANTHER" id="PTHR12639">
    <property type="entry name" value="VITAMIN K-DEPENDENT GAMMA-CARBOXYLASE"/>
    <property type="match status" value="1"/>
</dbReference>
<dbReference type="InterPro" id="IPR053935">
    <property type="entry name" value="VKGC_lumenal_dom"/>
</dbReference>
<evidence type="ECO:0000256" key="5">
    <source>
        <dbReference type="ARBA" id="ARBA00023157"/>
    </source>
</evidence>
<evidence type="ECO:0000256" key="7">
    <source>
        <dbReference type="SAM" id="Phobius"/>
    </source>
</evidence>
<evidence type="ECO:0000256" key="4">
    <source>
        <dbReference type="ARBA" id="ARBA00023136"/>
    </source>
</evidence>
<comment type="caution">
    <text evidence="9">The sequence shown here is derived from an EMBL/GenBank/DDBJ whole genome shotgun (WGS) entry which is preliminary data.</text>
</comment>
<evidence type="ECO:0000313" key="9">
    <source>
        <dbReference type="EMBL" id="KAK9870664.1"/>
    </source>
</evidence>
<evidence type="ECO:0000256" key="1">
    <source>
        <dbReference type="ARBA" id="ARBA00004127"/>
    </source>
</evidence>
<comment type="subcellular location">
    <subcellularLocation>
        <location evidence="1">Endomembrane system</location>
        <topology evidence="1">Multi-pass membrane protein</topology>
    </subcellularLocation>
</comment>
<evidence type="ECO:0000256" key="3">
    <source>
        <dbReference type="ARBA" id="ARBA00022989"/>
    </source>
</evidence>
<reference evidence="9 10" key="1">
    <citation type="submission" date="2023-03" db="EMBL/GenBank/DDBJ databases">
        <title>Genome insight into feeding habits of ladybird beetles.</title>
        <authorList>
            <person name="Li H.-S."/>
            <person name="Huang Y.-H."/>
            <person name="Pang H."/>
        </authorList>
    </citation>
    <scope>NUCLEOTIDE SEQUENCE [LARGE SCALE GENOMIC DNA]</scope>
    <source>
        <strain evidence="9">SYSU_2023b</strain>
        <tissue evidence="9">Whole body</tissue>
    </source>
</reference>
<name>A0AAW1TJY5_9CUCU</name>
<feature type="transmembrane region" description="Helical" evidence="7">
    <location>
        <begin position="112"/>
        <end position="144"/>
    </location>
</feature>
<keyword evidence="2 7" id="KW-0812">Transmembrane</keyword>
<keyword evidence="3 7" id="KW-1133">Transmembrane helix</keyword>
<gene>
    <name evidence="9" type="ORF">WA026_008226</name>
</gene>
<keyword evidence="5" id="KW-1015">Disulfide bond</keyword>
<dbReference type="Proteomes" id="UP001431783">
    <property type="component" value="Unassembled WGS sequence"/>
</dbReference>
<dbReference type="InterPro" id="IPR011020">
    <property type="entry name" value="HTTM-like"/>
</dbReference>
<dbReference type="GO" id="GO:0019842">
    <property type="term" value="F:vitamin binding"/>
    <property type="evidence" value="ECO:0007669"/>
    <property type="project" value="TreeGrafter"/>
</dbReference>